<dbReference type="KEGG" id="mrub:DEO27_000710"/>
<dbReference type="Gene3D" id="2.60.40.2390">
    <property type="match status" value="1"/>
</dbReference>
<feature type="signal peptide" evidence="1">
    <location>
        <begin position="1"/>
        <end position="22"/>
    </location>
</feature>
<protein>
    <submittedName>
        <fullName evidence="3">DUF3859 domain-containing protein</fullName>
    </submittedName>
</protein>
<feature type="domain" description="DUF3859" evidence="2">
    <location>
        <begin position="32"/>
        <end position="164"/>
    </location>
</feature>
<evidence type="ECO:0000259" key="2">
    <source>
        <dbReference type="Pfam" id="PF12975"/>
    </source>
</evidence>
<accession>A0A5C1HSR2</accession>
<dbReference type="Proteomes" id="UP000251402">
    <property type="component" value="Chromosome"/>
</dbReference>
<reference evidence="3" key="1">
    <citation type="submission" date="2019-08" db="EMBL/GenBank/DDBJ databases">
        <title>Comparative genome analysis confer to the adaptation heavy metal polluted environment.</title>
        <authorList>
            <person name="Li Y."/>
        </authorList>
    </citation>
    <scope>NUCLEOTIDE SEQUENCE [LARGE SCALE GENOMIC DNA]</scope>
    <source>
        <strain evidence="3">P1</strain>
    </source>
</reference>
<dbReference type="RefSeq" id="WP_112572530.1">
    <property type="nucleotide sequence ID" value="NZ_CP043450.1"/>
</dbReference>
<dbReference type="Pfam" id="PF12975">
    <property type="entry name" value="DUF3859"/>
    <property type="match status" value="1"/>
</dbReference>
<evidence type="ECO:0000313" key="3">
    <source>
        <dbReference type="EMBL" id="QEM08595.1"/>
    </source>
</evidence>
<dbReference type="OrthoDB" id="1343286at2"/>
<sequence length="166" mass="18340">MIKPLSLGVIAFLLLINLRTNAQQTVVHTFEIAEISYGIYTSKTVAKEPMAGSPTGYHNVTDTSVLVKRTQRIPAKLGIQFGAEYKVSADGNSTVPVEVEWVLPAVYDPAKGTTNTSLKYPLAIPANMVNNSSYTLEKKSEVLKGNWVLNIYHDSKIVYSKKFVLY</sequence>
<dbReference type="AlphaFoldDB" id="A0A5C1HSR2"/>
<evidence type="ECO:0000313" key="4">
    <source>
        <dbReference type="Proteomes" id="UP000251402"/>
    </source>
</evidence>
<proteinExistence type="predicted"/>
<organism evidence="3 4">
    <name type="scientific">Mucilaginibacter rubeus</name>
    <dbReference type="NCBI Taxonomy" id="2027860"/>
    <lineage>
        <taxon>Bacteria</taxon>
        <taxon>Pseudomonadati</taxon>
        <taxon>Bacteroidota</taxon>
        <taxon>Sphingobacteriia</taxon>
        <taxon>Sphingobacteriales</taxon>
        <taxon>Sphingobacteriaceae</taxon>
        <taxon>Mucilaginibacter</taxon>
    </lineage>
</organism>
<name>A0A5C1HSR2_9SPHI</name>
<gene>
    <name evidence="3" type="ORF">DEO27_000710</name>
</gene>
<dbReference type="InterPro" id="IPR024331">
    <property type="entry name" value="DUF3859"/>
</dbReference>
<feature type="chain" id="PRO_5022685432" evidence="1">
    <location>
        <begin position="23"/>
        <end position="166"/>
    </location>
</feature>
<keyword evidence="4" id="KW-1185">Reference proteome</keyword>
<evidence type="ECO:0000256" key="1">
    <source>
        <dbReference type="SAM" id="SignalP"/>
    </source>
</evidence>
<dbReference type="EMBL" id="CP043450">
    <property type="protein sequence ID" value="QEM08595.1"/>
    <property type="molecule type" value="Genomic_DNA"/>
</dbReference>
<keyword evidence="1" id="KW-0732">Signal</keyword>